<evidence type="ECO:0000313" key="3">
    <source>
        <dbReference type="EMBL" id="SHJ14063.1"/>
    </source>
</evidence>
<dbReference type="EMBL" id="FQZS01000017">
    <property type="protein sequence ID" value="SHJ14063.1"/>
    <property type="molecule type" value="Genomic_DNA"/>
</dbReference>
<dbReference type="Gene3D" id="3.30.310.160">
    <property type="entry name" value="YycH protein, domain 2"/>
    <property type="match status" value="1"/>
</dbReference>
<keyword evidence="1" id="KW-0472">Membrane</keyword>
<dbReference type="RefSeq" id="WP_073026559.1">
    <property type="nucleotide sequence ID" value="NZ_FQZS01000017.1"/>
</dbReference>
<dbReference type="STRING" id="1122184.SAMN02745176_02540"/>
<evidence type="ECO:0000256" key="1">
    <source>
        <dbReference type="SAM" id="Phobius"/>
    </source>
</evidence>
<dbReference type="Pfam" id="PF07435">
    <property type="entry name" value="YycH"/>
    <property type="match status" value="1"/>
</dbReference>
<proteinExistence type="predicted"/>
<reference evidence="3 4" key="1">
    <citation type="submission" date="2016-11" db="EMBL/GenBank/DDBJ databases">
        <authorList>
            <person name="Jaros S."/>
            <person name="Januszkiewicz K."/>
            <person name="Wedrychowicz H."/>
        </authorList>
    </citation>
    <scope>NUCLEOTIDE SEQUENCE [LARGE SCALE GENOMIC DNA]</scope>
    <source>
        <strain evidence="3 4">DSM 19022</strain>
    </source>
</reference>
<organism evidence="3 4">
    <name type="scientific">Lutispora thermophila DSM 19022</name>
    <dbReference type="NCBI Taxonomy" id="1122184"/>
    <lineage>
        <taxon>Bacteria</taxon>
        <taxon>Bacillati</taxon>
        <taxon>Bacillota</taxon>
        <taxon>Clostridia</taxon>
        <taxon>Lutisporales</taxon>
        <taxon>Lutisporaceae</taxon>
        <taxon>Lutispora</taxon>
    </lineage>
</organism>
<gene>
    <name evidence="3" type="ORF">SAMN02745176_02540</name>
</gene>
<protein>
    <submittedName>
        <fullName evidence="3">Two-component signal transduction system YycFG, regulatory protein YycH</fullName>
    </submittedName>
</protein>
<feature type="transmembrane region" description="Helical" evidence="1">
    <location>
        <begin position="9"/>
        <end position="27"/>
    </location>
</feature>
<evidence type="ECO:0000313" key="4">
    <source>
        <dbReference type="Proteomes" id="UP000184442"/>
    </source>
</evidence>
<keyword evidence="1" id="KW-0812">Transmembrane</keyword>
<dbReference type="InterPro" id="IPR042274">
    <property type="entry name" value="YycH/YycI_2"/>
</dbReference>
<dbReference type="Proteomes" id="UP000184442">
    <property type="component" value="Unassembled WGS sequence"/>
</dbReference>
<keyword evidence="4" id="KW-1185">Reference proteome</keyword>
<dbReference type="AlphaFoldDB" id="A0A1M6GVT6"/>
<sequence>MKLERLKSIVLFCLVAISIVLTTQIWLNISIEGIFIMSKNKEYKNNELLSSDNDKASFIKPEKLIINNNGKHTLLFNETEAGMIYDRILDDMKNMLSVVFEAKEGMELEKRTLDYMEKLRAGRSVELQLPFAYDYKLLAGILGINNPNWQEIKKVDAVVVGYDSNNVYIVDKGDESIYEFRSKSLRSSIRVMVDMINRGKPYSYIFLNDIDSERYSDAVFIPVDIDKHSMPKLSSYSETDIYTIEDIAKYFFEDPTTLRSIVDPSGTVIYTDGENQGIRISKSGVIEYVKYSISSKNDGGNFTALDAVNIATNFVNSHMGFPKDSYISSIEQTTINNKLYSCVIRYNYRYEGIPIVNDDVTMDNPIEVEIVNGQVKRYKRVVKNIKVTGSVMSVRKPLEIIDILFMRLNHDKKIEIDDIMIKDIYLSYLEYGINNPTSMIPVWVVEVQVDSSFNASGRFIMNAESGVILFEPY</sequence>
<keyword evidence="1" id="KW-1133">Transmembrane helix</keyword>
<name>A0A1M6GVT6_9FIRM</name>
<accession>A0A1M6GVT6</accession>
<dbReference type="InterPro" id="IPR009996">
    <property type="entry name" value="YycH"/>
</dbReference>
<feature type="domain" description="Regulatory protein YycH" evidence="2">
    <location>
        <begin position="4"/>
        <end position="448"/>
    </location>
</feature>
<evidence type="ECO:0000259" key="2">
    <source>
        <dbReference type="Pfam" id="PF07435"/>
    </source>
</evidence>